<comment type="subcellular location">
    <subcellularLocation>
        <location evidence="1">Nucleus</location>
    </subcellularLocation>
</comment>
<evidence type="ECO:0000259" key="4">
    <source>
        <dbReference type="SMART" id="SM00906"/>
    </source>
</evidence>
<comment type="caution">
    <text evidence="5">The sequence shown here is derived from an EMBL/GenBank/DDBJ whole genome shotgun (WGS) entry which is preliminary data.</text>
</comment>
<proteinExistence type="predicted"/>
<dbReference type="SMART" id="SM00906">
    <property type="entry name" value="Fungal_trans"/>
    <property type="match status" value="1"/>
</dbReference>
<dbReference type="GO" id="GO:0006351">
    <property type="term" value="P:DNA-templated transcription"/>
    <property type="evidence" value="ECO:0007669"/>
    <property type="project" value="InterPro"/>
</dbReference>
<dbReference type="GO" id="GO:0005634">
    <property type="term" value="C:nucleus"/>
    <property type="evidence" value="ECO:0007669"/>
    <property type="project" value="UniProtKB-SubCell"/>
</dbReference>
<dbReference type="PANTHER" id="PTHR31001">
    <property type="entry name" value="UNCHARACTERIZED TRANSCRIPTIONAL REGULATORY PROTEIN"/>
    <property type="match status" value="1"/>
</dbReference>
<dbReference type="GO" id="GO:0008270">
    <property type="term" value="F:zinc ion binding"/>
    <property type="evidence" value="ECO:0007669"/>
    <property type="project" value="InterPro"/>
</dbReference>
<dbReference type="EMBL" id="NAJM01000019">
    <property type="protein sequence ID" value="RVX71130.1"/>
    <property type="molecule type" value="Genomic_DNA"/>
</dbReference>
<dbReference type="CDD" id="cd12148">
    <property type="entry name" value="fungal_TF_MHR"/>
    <property type="match status" value="1"/>
</dbReference>
<gene>
    <name evidence="5" type="ORF">B0A52_03496</name>
</gene>
<evidence type="ECO:0000256" key="3">
    <source>
        <dbReference type="SAM" id="MobiDB-lite"/>
    </source>
</evidence>
<dbReference type="Proteomes" id="UP000288859">
    <property type="component" value="Unassembled WGS sequence"/>
</dbReference>
<sequence length="744" mass="83924">MSSCFAKHEIQGLVFTGLNKLDMPSLRTSSSSQLRKEKKTINAAIATSLAVTVSAGTFLPNAITATQECTTEEAIGTRVVQAPVPSDATHVFTTAVEPKAADMGYSSTAGSNALVDFKQLFPKVDGLQAVSTAHHHPFHRPEAFTTSSLANDRLPSRMAINKLVEFFFDDVNWQYFILEKQYFDCLVTCWYGTSVETLPHLGHEDLGRELHYFPALLFQVLGLAIQFLPLNSTVWECLSQADMALCQKYSDIGVELMRHAQSEIVALTKIQADFLRASWLKNIGKGVEAWRAVGNAIRSAQELELHRHKSTHEQGSSSPSMALSRVWYEEYKRRLWMNLCIWDSLTAMILGRPRAIHPDDCDVEEPTECDIPQDPSTCVPATQVVVGRDRPNTVSNNLFLYRLANVWHTVKALQSDRHYPTDYSVVQQLHDRVNHIMDRLPPTLRHERPNLSWDNQYPYLPQQREDVLTKANLVLMALHRPHIKYRAEARRAALQAAIVILESQHRSFMMARPHQYKLFGLSFYTVDASLLLSVVTATYLPQKDSEVMVKIDHVLCRAMNRLSTMHSYSPIARSGLAILRQCYHVLRKRLECNTNTAILNLPEAMATEPGDFRQEFETDILKDTLSELQPHPLHQQYKQHNQQESVSRAPTPSSNEPNSSQSGWTFDPSADAGFMATTGIQPSLHLGPSTTDFDETYWLSMINEIPDVLNTDPPETVEIGETVDAAALDYDPVWNQVQFFESST</sequence>
<evidence type="ECO:0000313" key="5">
    <source>
        <dbReference type="EMBL" id="RVX71130.1"/>
    </source>
</evidence>
<dbReference type="PANTHER" id="PTHR31001:SF87">
    <property type="entry name" value="COL-21"/>
    <property type="match status" value="1"/>
</dbReference>
<dbReference type="Pfam" id="PF04082">
    <property type="entry name" value="Fungal_trans"/>
    <property type="match status" value="1"/>
</dbReference>
<accession>A0A438N5Y1</accession>
<dbReference type="OrthoDB" id="5344325at2759"/>
<dbReference type="AlphaFoldDB" id="A0A438N5Y1"/>
<organism evidence="5 6">
    <name type="scientific">Exophiala mesophila</name>
    <name type="common">Black yeast-like fungus</name>
    <dbReference type="NCBI Taxonomy" id="212818"/>
    <lineage>
        <taxon>Eukaryota</taxon>
        <taxon>Fungi</taxon>
        <taxon>Dikarya</taxon>
        <taxon>Ascomycota</taxon>
        <taxon>Pezizomycotina</taxon>
        <taxon>Eurotiomycetes</taxon>
        <taxon>Chaetothyriomycetidae</taxon>
        <taxon>Chaetothyriales</taxon>
        <taxon>Herpotrichiellaceae</taxon>
        <taxon>Exophiala</taxon>
    </lineage>
</organism>
<dbReference type="InterPro" id="IPR007219">
    <property type="entry name" value="XnlR_reg_dom"/>
</dbReference>
<dbReference type="GO" id="GO:0003677">
    <property type="term" value="F:DNA binding"/>
    <property type="evidence" value="ECO:0007669"/>
    <property type="project" value="InterPro"/>
</dbReference>
<feature type="domain" description="Xylanolytic transcriptional activator regulatory" evidence="4">
    <location>
        <begin position="289"/>
        <end position="372"/>
    </location>
</feature>
<dbReference type="InterPro" id="IPR050613">
    <property type="entry name" value="Sec_Metabolite_Reg"/>
</dbReference>
<evidence type="ECO:0000256" key="1">
    <source>
        <dbReference type="ARBA" id="ARBA00004123"/>
    </source>
</evidence>
<feature type="region of interest" description="Disordered" evidence="3">
    <location>
        <begin position="636"/>
        <end position="668"/>
    </location>
</feature>
<protein>
    <recommendedName>
        <fullName evidence="4">Xylanolytic transcriptional activator regulatory domain-containing protein</fullName>
    </recommendedName>
</protein>
<evidence type="ECO:0000313" key="6">
    <source>
        <dbReference type="Proteomes" id="UP000288859"/>
    </source>
</evidence>
<dbReference type="VEuPathDB" id="FungiDB:PV10_06087"/>
<reference evidence="5 6" key="1">
    <citation type="submission" date="2017-03" db="EMBL/GenBank/DDBJ databases">
        <title>Genomes of endolithic fungi from Antarctica.</title>
        <authorList>
            <person name="Coleine C."/>
            <person name="Masonjones S."/>
            <person name="Stajich J.E."/>
        </authorList>
    </citation>
    <scope>NUCLEOTIDE SEQUENCE [LARGE SCALE GENOMIC DNA]</scope>
    <source>
        <strain evidence="5 6">CCFEE 6314</strain>
    </source>
</reference>
<name>A0A438N5Y1_EXOME</name>
<feature type="compositionally biased region" description="Polar residues" evidence="3">
    <location>
        <begin position="636"/>
        <end position="664"/>
    </location>
</feature>
<keyword evidence="2" id="KW-0539">Nucleus</keyword>
<evidence type="ECO:0000256" key="2">
    <source>
        <dbReference type="ARBA" id="ARBA00023242"/>
    </source>
</evidence>